<gene>
    <name evidence="3" type="ORF">ADM99_05470</name>
</gene>
<sequence length="210" mass="21890">MKNKIIQWILITGGASCLFFILFVMQMTPVKASGLPQMPTGSIPTVTSTAMGAAVTVKLDQEQINVRSGPGTLYPKVGVLLAGQVIPAKGKSPGGEWILVDYPGVEGGTAWLYAPLVDLMPGSVLNVIEPPPTPTPLVTATIDPTLAAQFIVTSVPTRLPTFTPPAPLQIPTFQAVDVGGSRTGVPPGLVIISLIIVGALLGVVSFTQRR</sequence>
<protein>
    <recommendedName>
        <fullName evidence="2">SH3b domain-containing protein</fullName>
    </recommendedName>
</protein>
<dbReference type="PROSITE" id="PS51257">
    <property type="entry name" value="PROKAR_LIPOPROTEIN"/>
    <property type="match status" value="1"/>
</dbReference>
<keyword evidence="1" id="KW-1133">Transmembrane helix</keyword>
<dbReference type="RefSeq" id="WP_062421386.1">
    <property type="nucleotide sequence ID" value="NZ_BBYA01000008.1"/>
</dbReference>
<evidence type="ECO:0000256" key="1">
    <source>
        <dbReference type="SAM" id="Phobius"/>
    </source>
</evidence>
<keyword evidence="1" id="KW-0812">Transmembrane</keyword>
<accession>A0A0P6XCH6</accession>
<comment type="caution">
    <text evidence="3">The sequence shown here is derived from an EMBL/GenBank/DDBJ whole genome shotgun (WGS) entry which is preliminary data.</text>
</comment>
<dbReference type="Proteomes" id="UP000050430">
    <property type="component" value="Unassembled WGS sequence"/>
</dbReference>
<keyword evidence="4" id="KW-1185">Reference proteome</keyword>
<dbReference type="Pfam" id="PF08239">
    <property type="entry name" value="SH3_3"/>
    <property type="match status" value="1"/>
</dbReference>
<dbReference type="SMART" id="SM00287">
    <property type="entry name" value="SH3b"/>
    <property type="match status" value="1"/>
</dbReference>
<name>A0A0P6XCH6_9CHLR</name>
<evidence type="ECO:0000313" key="3">
    <source>
        <dbReference type="EMBL" id="KPL72567.1"/>
    </source>
</evidence>
<keyword evidence="1" id="KW-0472">Membrane</keyword>
<dbReference type="OrthoDB" id="163971at2"/>
<proteinExistence type="predicted"/>
<feature type="transmembrane region" description="Helical" evidence="1">
    <location>
        <begin position="188"/>
        <end position="207"/>
    </location>
</feature>
<reference evidence="3 4" key="1">
    <citation type="submission" date="2015-07" db="EMBL/GenBank/DDBJ databases">
        <title>Genome sequence of Leptolinea tardivitalis DSM 16556.</title>
        <authorList>
            <person name="Hemp J."/>
            <person name="Ward L.M."/>
            <person name="Pace L.A."/>
            <person name="Fischer W.W."/>
        </authorList>
    </citation>
    <scope>NUCLEOTIDE SEQUENCE [LARGE SCALE GENOMIC DNA]</scope>
    <source>
        <strain evidence="3 4">YMTK-2</strain>
    </source>
</reference>
<dbReference type="PATRIC" id="fig|229920.5.peg.1064"/>
<evidence type="ECO:0000313" key="4">
    <source>
        <dbReference type="Proteomes" id="UP000050430"/>
    </source>
</evidence>
<organism evidence="3 4">
    <name type="scientific">Leptolinea tardivitalis</name>
    <dbReference type="NCBI Taxonomy" id="229920"/>
    <lineage>
        <taxon>Bacteria</taxon>
        <taxon>Bacillati</taxon>
        <taxon>Chloroflexota</taxon>
        <taxon>Anaerolineae</taxon>
        <taxon>Anaerolineales</taxon>
        <taxon>Anaerolineaceae</taxon>
        <taxon>Leptolinea</taxon>
    </lineage>
</organism>
<evidence type="ECO:0000259" key="2">
    <source>
        <dbReference type="PROSITE" id="PS51781"/>
    </source>
</evidence>
<dbReference type="AlphaFoldDB" id="A0A0P6XCH6"/>
<dbReference type="Gene3D" id="2.30.30.40">
    <property type="entry name" value="SH3 Domains"/>
    <property type="match status" value="1"/>
</dbReference>
<feature type="domain" description="SH3b" evidence="2">
    <location>
        <begin position="50"/>
        <end position="123"/>
    </location>
</feature>
<dbReference type="EMBL" id="LGCK01000007">
    <property type="protein sequence ID" value="KPL72567.1"/>
    <property type="molecule type" value="Genomic_DNA"/>
</dbReference>
<dbReference type="InterPro" id="IPR003646">
    <property type="entry name" value="SH3-like_bac-type"/>
</dbReference>
<dbReference type="PROSITE" id="PS51781">
    <property type="entry name" value="SH3B"/>
    <property type="match status" value="1"/>
</dbReference>